<dbReference type="InterPro" id="IPR041681">
    <property type="entry name" value="PH_9"/>
</dbReference>
<dbReference type="AlphaFoldDB" id="A0A163KSN5"/>
<feature type="region of interest" description="Disordered" evidence="5">
    <location>
        <begin position="132"/>
        <end position="197"/>
    </location>
</feature>
<evidence type="ECO:0008006" key="10">
    <source>
        <dbReference type="Google" id="ProtNLM"/>
    </source>
</evidence>
<dbReference type="FunCoup" id="A0A163KSN5">
    <property type="interactions" value="32"/>
</dbReference>
<keyword evidence="3" id="KW-0472">Membrane</keyword>
<dbReference type="Gene3D" id="2.30.29.30">
    <property type="entry name" value="Pleckstrin-homology domain (PH domain)/Phosphotyrosine-binding domain (PTB)"/>
    <property type="match status" value="1"/>
</dbReference>
<dbReference type="InterPro" id="IPR001849">
    <property type="entry name" value="PH_domain"/>
</dbReference>
<dbReference type="PANTHER" id="PTHR10663:SF373">
    <property type="entry name" value="PH AND SEC7 DOMAIN-CONTAINING PROTEIN C11E3.11C"/>
    <property type="match status" value="1"/>
</dbReference>
<dbReference type="Proteomes" id="UP000078561">
    <property type="component" value="Unassembled WGS sequence"/>
</dbReference>
<dbReference type="PROSITE" id="PS50003">
    <property type="entry name" value="PH_DOMAIN"/>
    <property type="match status" value="1"/>
</dbReference>
<feature type="compositionally biased region" description="Pro residues" evidence="5">
    <location>
        <begin position="87"/>
        <end position="96"/>
    </location>
</feature>
<evidence type="ECO:0000259" key="7">
    <source>
        <dbReference type="PROSITE" id="PS50190"/>
    </source>
</evidence>
<dbReference type="Gene3D" id="1.10.1000.11">
    <property type="entry name" value="Arf Nucleotide-binding Site Opener,domain 2"/>
    <property type="match status" value="1"/>
</dbReference>
<dbReference type="SUPFAM" id="SSF50729">
    <property type="entry name" value="PH domain-like"/>
    <property type="match status" value="1"/>
</dbReference>
<dbReference type="InterPro" id="IPR000904">
    <property type="entry name" value="Sec7_dom"/>
</dbReference>
<feature type="region of interest" description="Disordered" evidence="5">
    <location>
        <begin position="623"/>
        <end position="647"/>
    </location>
</feature>
<dbReference type="PANTHER" id="PTHR10663">
    <property type="entry name" value="GUANYL-NUCLEOTIDE EXCHANGE FACTOR"/>
    <property type="match status" value="1"/>
</dbReference>
<evidence type="ECO:0000259" key="6">
    <source>
        <dbReference type="PROSITE" id="PS50003"/>
    </source>
</evidence>
<dbReference type="GO" id="GO:0005886">
    <property type="term" value="C:plasma membrane"/>
    <property type="evidence" value="ECO:0007669"/>
    <property type="project" value="UniProtKB-SubCell"/>
</dbReference>
<feature type="region of interest" description="Disordered" evidence="5">
    <location>
        <begin position="213"/>
        <end position="322"/>
    </location>
</feature>
<feature type="compositionally biased region" description="Polar residues" evidence="5">
    <location>
        <begin position="351"/>
        <end position="368"/>
    </location>
</feature>
<evidence type="ECO:0000256" key="1">
    <source>
        <dbReference type="ARBA" id="ARBA00004236"/>
    </source>
</evidence>
<dbReference type="SMART" id="SM00233">
    <property type="entry name" value="PH"/>
    <property type="match status" value="1"/>
</dbReference>
<evidence type="ECO:0000256" key="4">
    <source>
        <dbReference type="SAM" id="Coils"/>
    </source>
</evidence>
<keyword evidence="4" id="KW-0175">Coiled coil</keyword>
<dbReference type="Pfam" id="PF15410">
    <property type="entry name" value="PH_9"/>
    <property type="match status" value="1"/>
</dbReference>
<dbReference type="InterPro" id="IPR023394">
    <property type="entry name" value="Sec7_C_sf"/>
</dbReference>
<dbReference type="OrthoDB" id="2157641at2759"/>
<feature type="compositionally biased region" description="Polar residues" evidence="5">
    <location>
        <begin position="11"/>
        <end position="27"/>
    </location>
</feature>
<dbReference type="Pfam" id="PF01369">
    <property type="entry name" value="Sec7"/>
    <property type="match status" value="1"/>
</dbReference>
<dbReference type="InParanoid" id="A0A163KSN5"/>
<evidence type="ECO:0000313" key="9">
    <source>
        <dbReference type="Proteomes" id="UP000078561"/>
    </source>
</evidence>
<dbReference type="PROSITE" id="PS50190">
    <property type="entry name" value="SEC7"/>
    <property type="match status" value="1"/>
</dbReference>
<dbReference type="InterPro" id="IPR001605">
    <property type="entry name" value="PH_dom-spectrin-type"/>
</dbReference>
<name>A0A163KSN5_ABSGL</name>
<feature type="compositionally biased region" description="Polar residues" evidence="5">
    <location>
        <begin position="633"/>
        <end position="647"/>
    </location>
</feature>
<sequence>MSADFTLMEPHTTTNLNNHQRSGSWSGQRHRPPTDFQQHQHKQLQQQQLQQSQQDTKAIKSSFLTKFMQKRTTTSNEDSPTNDLTPLQPPLLPTPQQPMLSTPLLKKHGHAINKKNPTGVDKAVDVGTTVLDKPPPPFLGNAQPQTEDDNSPTRPILHDLGTQDQLPHHKPILTTLADKTTETKAPPQGLRPSAKDDIQLQYYRVSDISTAPHAASFPRSSSFDDYRTHHHQAPPPSRYPVPGSLYSAITLKPLSPSPSSMNDSISPNDTIEPTITVPEKDPEAYHSNGDDDDDNISTIDSIQSDSEEEEDQGTIDGDHLSKRLSGGHFGSAGGLIINTLSLSELSTINSHASSLHQTHQDTNNNDQHPTFEPTPTPTPSIIQQQQQQQQQQEQQQQQQQQDDDKRDTGWTGSTGLATPPRGNANDMYQDDAQDRDDLSQTSSMVDDTSTAEDYARRIWEQDHTVYSNLDHVAEWIGNGSTSSQHILKCYMSYFDFSHQRLEDAFRQLCGKLSMKAESQQIDRILEEFSKRYWECNQHAVFGNPDVIHAIVYSLVLLNTDLHIAQGERKKMSRPAFIRNTMDAIRSQLDCPKGATDDSERHSDIGSLSLADIKHASSISLQSQHYKDLKRTPSGRSNYSQNSGYKGKVSSSFDLPLDSTVGSYMWQAEMEMMLKQLYTSIRHKQIMQPGSEGAGDTFGPTRKTTGAFKRNMGTRMWKAARDSLFISDNTNGTEIDFSQPLTPRSTVSSMSGKHSRRRSISSMRSGTSQHSQYTRSSSNNNNHHYGGGTGSVNYQAVASLLHHSNLPTSFTSAAPYYKEGMLVRKHLMEQAHQKARQRDWKECFMVVDRGEIRMYRLEAHGQRRKRRIDLKHTLSNALPSGYSQQRQHAFALQQANGGVYLFQVGSTEQVLEWVTTCNYWAARESKEPLMGGVGNLEYGWGACLDGIGEEDDETTMLATPLYQWQPPTPPLMPSTLGEVAQLDTLLQHIRTLNDELDRHRDLKRKIERRFPRKTPNHVCAMSNFENKTQYLLHEIIKYQNYCDSIENSLALQDKALEDSGKQEPAVVGP</sequence>
<dbReference type="InterPro" id="IPR011993">
    <property type="entry name" value="PH-like_dom_sf"/>
</dbReference>
<dbReference type="GO" id="GO:0032012">
    <property type="term" value="P:regulation of ARF protein signal transduction"/>
    <property type="evidence" value="ECO:0007669"/>
    <property type="project" value="InterPro"/>
</dbReference>
<dbReference type="SUPFAM" id="SSF48425">
    <property type="entry name" value="Sec7 domain"/>
    <property type="match status" value="1"/>
</dbReference>
<evidence type="ECO:0000256" key="3">
    <source>
        <dbReference type="ARBA" id="ARBA00023136"/>
    </source>
</evidence>
<feature type="domain" description="PH" evidence="6">
    <location>
        <begin position="814"/>
        <end position="921"/>
    </location>
</feature>
<feature type="compositionally biased region" description="Polar residues" evidence="5">
    <location>
        <begin position="70"/>
        <end position="83"/>
    </location>
</feature>
<feature type="region of interest" description="Disordered" evidence="5">
    <location>
        <begin position="731"/>
        <end position="788"/>
    </location>
</feature>
<keyword evidence="2" id="KW-1003">Cell membrane</keyword>
<dbReference type="PRINTS" id="PR00683">
    <property type="entry name" value="SPECTRINPH"/>
</dbReference>
<feature type="compositionally biased region" description="Low complexity" evidence="5">
    <location>
        <begin position="383"/>
        <end position="400"/>
    </location>
</feature>
<reference evidence="8" key="1">
    <citation type="submission" date="2016-04" db="EMBL/GenBank/DDBJ databases">
        <authorList>
            <person name="Evans L.H."/>
            <person name="Alamgir A."/>
            <person name="Owens N."/>
            <person name="Weber N.D."/>
            <person name="Virtaneva K."/>
            <person name="Barbian K."/>
            <person name="Babar A."/>
            <person name="Rosenke K."/>
        </authorList>
    </citation>
    <scope>NUCLEOTIDE SEQUENCE [LARGE SCALE GENOMIC DNA]</scope>
    <source>
        <strain evidence="8">CBS 101.48</strain>
    </source>
</reference>
<feature type="region of interest" description="Disordered" evidence="5">
    <location>
        <begin position="351"/>
        <end position="449"/>
    </location>
</feature>
<dbReference type="SMART" id="SM00222">
    <property type="entry name" value="Sec7"/>
    <property type="match status" value="1"/>
</dbReference>
<accession>A0A163KSN5</accession>
<dbReference type="EMBL" id="LT552047">
    <property type="protein sequence ID" value="SAL98039.1"/>
    <property type="molecule type" value="Genomic_DNA"/>
</dbReference>
<feature type="compositionally biased region" description="Low complexity" evidence="5">
    <location>
        <begin position="759"/>
        <end position="783"/>
    </location>
</feature>
<gene>
    <name evidence="8" type="primary">ABSGL_03566.1 scaffold 4609</name>
</gene>
<feature type="domain" description="SEC7" evidence="7">
    <location>
        <begin position="438"/>
        <end position="619"/>
    </location>
</feature>
<keyword evidence="9" id="KW-1185">Reference proteome</keyword>
<dbReference type="InterPro" id="IPR035999">
    <property type="entry name" value="Sec7_dom_sf"/>
</dbReference>
<dbReference type="OMA" id="RTECERD"/>
<proteinExistence type="predicted"/>
<comment type="subcellular location">
    <subcellularLocation>
        <location evidence="1">Cell membrane</location>
    </subcellularLocation>
</comment>
<protein>
    <recommendedName>
        <fullName evidence="10">SEC7 domain-containing protein</fullName>
    </recommendedName>
</protein>
<organism evidence="8">
    <name type="scientific">Absidia glauca</name>
    <name type="common">Pin mould</name>
    <dbReference type="NCBI Taxonomy" id="4829"/>
    <lineage>
        <taxon>Eukaryota</taxon>
        <taxon>Fungi</taxon>
        <taxon>Fungi incertae sedis</taxon>
        <taxon>Mucoromycota</taxon>
        <taxon>Mucoromycotina</taxon>
        <taxon>Mucoromycetes</taxon>
        <taxon>Mucorales</taxon>
        <taxon>Cunninghamellaceae</taxon>
        <taxon>Absidia</taxon>
    </lineage>
</organism>
<feature type="compositionally biased region" description="Low complexity" evidence="5">
    <location>
        <begin position="43"/>
        <end position="54"/>
    </location>
</feature>
<feature type="compositionally biased region" description="Low complexity" evidence="5">
    <location>
        <begin position="253"/>
        <end position="267"/>
    </location>
</feature>
<dbReference type="GO" id="GO:0005085">
    <property type="term" value="F:guanyl-nucleotide exchange factor activity"/>
    <property type="evidence" value="ECO:0007669"/>
    <property type="project" value="InterPro"/>
</dbReference>
<evidence type="ECO:0000313" key="8">
    <source>
        <dbReference type="EMBL" id="SAL98039.1"/>
    </source>
</evidence>
<evidence type="ECO:0000256" key="2">
    <source>
        <dbReference type="ARBA" id="ARBA00022475"/>
    </source>
</evidence>
<dbReference type="STRING" id="4829.A0A163KSN5"/>
<feature type="compositionally biased region" description="Polar residues" evidence="5">
    <location>
        <begin position="738"/>
        <end position="751"/>
    </location>
</feature>
<feature type="region of interest" description="Disordered" evidence="5">
    <location>
        <begin position="1"/>
        <end position="102"/>
    </location>
</feature>
<feature type="coiled-coil region" evidence="4">
    <location>
        <begin position="981"/>
        <end position="1008"/>
    </location>
</feature>
<evidence type="ECO:0000256" key="5">
    <source>
        <dbReference type="SAM" id="MobiDB-lite"/>
    </source>
</evidence>
<dbReference type="GO" id="GO:0005543">
    <property type="term" value="F:phospholipid binding"/>
    <property type="evidence" value="ECO:0007669"/>
    <property type="project" value="InterPro"/>
</dbReference>